<proteinExistence type="predicted"/>
<keyword evidence="1" id="KW-0488">Methylation</keyword>
<dbReference type="Gene3D" id="3.30.700.10">
    <property type="entry name" value="Glycoprotein, Type 4 Pilin"/>
    <property type="match status" value="1"/>
</dbReference>
<dbReference type="SUPFAM" id="SSF54523">
    <property type="entry name" value="Pili subunits"/>
    <property type="match status" value="1"/>
</dbReference>
<protein>
    <submittedName>
        <fullName evidence="3">Type IV pilin protein</fullName>
    </submittedName>
</protein>
<feature type="transmembrane region" description="Helical" evidence="2">
    <location>
        <begin position="12"/>
        <end position="39"/>
    </location>
</feature>
<keyword evidence="2" id="KW-0472">Membrane</keyword>
<dbReference type="NCBIfam" id="TIGR02532">
    <property type="entry name" value="IV_pilin_GFxxxE"/>
    <property type="match status" value="1"/>
</dbReference>
<evidence type="ECO:0000313" key="4">
    <source>
        <dbReference type="Proteomes" id="UP001605261"/>
    </source>
</evidence>
<name>A0ABW7D482_9GAMM</name>
<keyword evidence="2" id="KW-0812">Transmembrane</keyword>
<dbReference type="Pfam" id="PF07963">
    <property type="entry name" value="N_methyl"/>
    <property type="match status" value="1"/>
</dbReference>
<gene>
    <name evidence="3" type="ORF">ACEU0G_001723</name>
</gene>
<dbReference type="Pfam" id="PF16732">
    <property type="entry name" value="ComP_DUS"/>
    <property type="match status" value="1"/>
</dbReference>
<dbReference type="EMBL" id="JBHGCJ010000020">
    <property type="protein sequence ID" value="MFG6111387.1"/>
    <property type="molecule type" value="Genomic_DNA"/>
</dbReference>
<dbReference type="InterPro" id="IPR031982">
    <property type="entry name" value="PilE-like"/>
</dbReference>
<dbReference type="PANTHER" id="PTHR30093:SF47">
    <property type="entry name" value="TYPE IV PILUS NON-CORE MINOR PILIN PILE"/>
    <property type="match status" value="1"/>
</dbReference>
<dbReference type="PROSITE" id="PS00409">
    <property type="entry name" value="PROKAR_NTER_METHYL"/>
    <property type="match status" value="1"/>
</dbReference>
<comment type="caution">
    <text evidence="3">The sequence shown here is derived from an EMBL/GenBank/DDBJ whole genome shotgun (WGS) entry which is preliminary data.</text>
</comment>
<dbReference type="PRINTS" id="PR00813">
    <property type="entry name" value="BCTERIALGSPG"/>
</dbReference>
<dbReference type="PANTHER" id="PTHR30093">
    <property type="entry name" value="GENERAL SECRETION PATHWAY PROTEIN G"/>
    <property type="match status" value="1"/>
</dbReference>
<evidence type="ECO:0000256" key="1">
    <source>
        <dbReference type="ARBA" id="ARBA00022481"/>
    </source>
</evidence>
<dbReference type="InterPro" id="IPR012902">
    <property type="entry name" value="N_methyl_site"/>
</dbReference>
<keyword evidence="4" id="KW-1185">Reference proteome</keyword>
<accession>A0ABW7D482</accession>
<keyword evidence="2" id="KW-1133">Transmembrane helix</keyword>
<sequence length="139" mass="15149">MNNSNTLRNKAGSAGFTLIELMIVVLVIAVLAAVAYPSYQQHVLKTRRGVVKADMVEYAQRAERYHSVNNTYANFALPVEVSPREGGVVRYNLVFEGDGSSFSITATPDGEQAKDKCGTLSVDQANRKTSSTGELSECW</sequence>
<dbReference type="InterPro" id="IPR045584">
    <property type="entry name" value="Pilin-like"/>
</dbReference>
<evidence type="ECO:0000313" key="3">
    <source>
        <dbReference type="EMBL" id="MFG6111387.1"/>
    </source>
</evidence>
<evidence type="ECO:0000256" key="2">
    <source>
        <dbReference type="SAM" id="Phobius"/>
    </source>
</evidence>
<organism evidence="3 4">
    <name type="scientific">Stenotrophomonas nematodicola</name>
    <dbReference type="NCBI Taxonomy" id="2656746"/>
    <lineage>
        <taxon>Bacteria</taxon>
        <taxon>Pseudomonadati</taxon>
        <taxon>Pseudomonadota</taxon>
        <taxon>Gammaproteobacteria</taxon>
        <taxon>Lysobacterales</taxon>
        <taxon>Lysobacteraceae</taxon>
        <taxon>Stenotrophomonas</taxon>
    </lineage>
</organism>
<dbReference type="InterPro" id="IPR000983">
    <property type="entry name" value="Bac_GSPG_pilin"/>
</dbReference>
<dbReference type="Proteomes" id="UP001605261">
    <property type="component" value="Unassembled WGS sequence"/>
</dbReference>
<reference evidence="3 4" key="1">
    <citation type="submission" date="2024-09" db="EMBL/GenBank/DDBJ databases">
        <authorList>
            <consortium name="All-Russian atlas of soil microorganisms"/>
            <consortium name="as a basis for the search for new antimicrobial producers and enzymes with unique properties"/>
            <person name="Sokolova E.A."/>
            <person name="Voronina E.N."/>
        </authorList>
    </citation>
    <scope>NUCLEOTIDE SEQUENCE [LARGE SCALE GENOMIC DNA]</scope>
    <source>
        <strain evidence="3 4">AF-22b-331.1</strain>
    </source>
</reference>